<name>A0ABX5Y852_9MICC</name>
<accession>A0ABX5Y852</accession>
<dbReference type="InterPro" id="IPR011051">
    <property type="entry name" value="RmlC_Cupin_sf"/>
</dbReference>
<evidence type="ECO:0000259" key="1">
    <source>
        <dbReference type="Pfam" id="PF05899"/>
    </source>
</evidence>
<protein>
    <submittedName>
        <fullName evidence="2">Cupin domain-containing protein</fullName>
    </submittedName>
</protein>
<evidence type="ECO:0000313" key="3">
    <source>
        <dbReference type="Proteomes" id="UP000320717"/>
    </source>
</evidence>
<sequence length="160" mass="17567">MAGSQNHDKPSGQGGSPRRQALRILEIHGQDRDGVRFLMTDFLPNPESEKLLELPIALQPIETGQRIEGRIPATTGFQQVSTVGEAEIGVWEMSPGSMQDIEADEYFVVLSGRGKLQILGSGGFSAQEIELATGTAVRLKAGMHTRWDVTETLRKIYFTL</sequence>
<evidence type="ECO:0000313" key="2">
    <source>
        <dbReference type="EMBL" id="QDY66141.1"/>
    </source>
</evidence>
<dbReference type="Gene3D" id="2.60.120.10">
    <property type="entry name" value="Jelly Rolls"/>
    <property type="match status" value="1"/>
</dbReference>
<dbReference type="InterPro" id="IPR008579">
    <property type="entry name" value="UGlyAH_Cupin_dom"/>
</dbReference>
<dbReference type="PANTHER" id="PTHR40943:SF1">
    <property type="entry name" value="CYTOPLASMIC PROTEIN"/>
    <property type="match status" value="1"/>
</dbReference>
<dbReference type="PANTHER" id="PTHR40943">
    <property type="entry name" value="CYTOPLASMIC PROTEIN-RELATED"/>
    <property type="match status" value="1"/>
</dbReference>
<organism evidence="2 3">
    <name type="scientific">Glutamicibacter halophytocola</name>
    <dbReference type="NCBI Taxonomy" id="1933880"/>
    <lineage>
        <taxon>Bacteria</taxon>
        <taxon>Bacillati</taxon>
        <taxon>Actinomycetota</taxon>
        <taxon>Actinomycetes</taxon>
        <taxon>Micrococcales</taxon>
        <taxon>Micrococcaceae</taxon>
        <taxon>Glutamicibacter</taxon>
    </lineage>
</organism>
<gene>
    <name evidence="2" type="ORF">FQA45_07350</name>
</gene>
<proteinExistence type="predicted"/>
<reference evidence="2 3" key="1">
    <citation type="submission" date="2019-07" db="EMBL/GenBank/DDBJ databases">
        <title>Complete Genome Sequence of drought tolerant Plant Growth-Promoting Rhizobacterium Glutamicibacter halophytocola DR408.</title>
        <authorList>
            <person name="Nishu S.D."/>
            <person name="Lee T.K."/>
        </authorList>
    </citation>
    <scope>NUCLEOTIDE SEQUENCE [LARGE SCALE GENOMIC DNA]</scope>
    <source>
        <strain evidence="2 3">DR408</strain>
    </source>
</reference>
<dbReference type="SUPFAM" id="SSF51182">
    <property type="entry name" value="RmlC-like cupins"/>
    <property type="match status" value="1"/>
</dbReference>
<dbReference type="Pfam" id="PF05899">
    <property type="entry name" value="Cupin_3"/>
    <property type="match status" value="1"/>
</dbReference>
<keyword evidence="3" id="KW-1185">Reference proteome</keyword>
<dbReference type="Proteomes" id="UP000320717">
    <property type="component" value="Chromosome"/>
</dbReference>
<feature type="domain" description="(S)-ureidoglycine aminohydrolase cupin" evidence="1">
    <location>
        <begin position="84"/>
        <end position="157"/>
    </location>
</feature>
<dbReference type="InterPro" id="IPR014710">
    <property type="entry name" value="RmlC-like_jellyroll"/>
</dbReference>
<dbReference type="EMBL" id="CP042260">
    <property type="protein sequence ID" value="QDY66141.1"/>
    <property type="molecule type" value="Genomic_DNA"/>
</dbReference>